<name>A0A2S4M6B7_9BURK</name>
<dbReference type="InterPro" id="IPR043128">
    <property type="entry name" value="Rev_trsase/Diguanyl_cyclase"/>
</dbReference>
<organism evidence="4 5">
    <name type="scientific">Paraburkholderia eburnea</name>
    <dbReference type="NCBI Taxonomy" id="1189126"/>
    <lineage>
        <taxon>Bacteria</taxon>
        <taxon>Pseudomonadati</taxon>
        <taxon>Pseudomonadota</taxon>
        <taxon>Betaproteobacteria</taxon>
        <taxon>Burkholderiales</taxon>
        <taxon>Burkholderiaceae</taxon>
        <taxon>Paraburkholderia</taxon>
    </lineage>
</organism>
<reference evidence="4 5" key="1">
    <citation type="submission" date="2018-01" db="EMBL/GenBank/DDBJ databases">
        <title>Genomic Encyclopedia of Type Strains, Phase III (KMG-III): the genomes of soil and plant-associated and newly described type strains.</title>
        <authorList>
            <person name="Whitman W."/>
        </authorList>
    </citation>
    <scope>NUCLEOTIDE SEQUENCE [LARGE SCALE GENOMIC DNA]</scope>
    <source>
        <strain evidence="4 5">JCM 18070</strain>
    </source>
</reference>
<evidence type="ECO:0000313" key="4">
    <source>
        <dbReference type="EMBL" id="POR50185.1"/>
    </source>
</evidence>
<protein>
    <recommendedName>
        <fullName evidence="1">diguanylate cyclase</fullName>
        <ecNumber evidence="1">2.7.7.65</ecNumber>
    </recommendedName>
</protein>
<dbReference type="InterPro" id="IPR000160">
    <property type="entry name" value="GGDEF_dom"/>
</dbReference>
<feature type="domain" description="GGDEF" evidence="3">
    <location>
        <begin position="85"/>
        <end position="137"/>
    </location>
</feature>
<dbReference type="GO" id="GO:1902201">
    <property type="term" value="P:negative regulation of bacterial-type flagellum-dependent cell motility"/>
    <property type="evidence" value="ECO:0007669"/>
    <property type="project" value="TreeGrafter"/>
</dbReference>
<dbReference type="PANTHER" id="PTHR45138">
    <property type="entry name" value="REGULATORY COMPONENTS OF SENSORY TRANSDUCTION SYSTEM"/>
    <property type="match status" value="1"/>
</dbReference>
<proteinExistence type="predicted"/>
<dbReference type="GO" id="GO:0043709">
    <property type="term" value="P:cell adhesion involved in single-species biofilm formation"/>
    <property type="evidence" value="ECO:0007669"/>
    <property type="project" value="TreeGrafter"/>
</dbReference>
<dbReference type="Pfam" id="PF00990">
    <property type="entry name" value="GGDEF"/>
    <property type="match status" value="1"/>
</dbReference>
<dbReference type="RefSeq" id="WP_103705525.1">
    <property type="nucleotide sequence ID" value="NZ_PQGA01000009.1"/>
</dbReference>
<comment type="catalytic activity">
    <reaction evidence="2">
        <text>2 GTP = 3',3'-c-di-GMP + 2 diphosphate</text>
        <dbReference type="Rhea" id="RHEA:24898"/>
        <dbReference type="ChEBI" id="CHEBI:33019"/>
        <dbReference type="ChEBI" id="CHEBI:37565"/>
        <dbReference type="ChEBI" id="CHEBI:58805"/>
        <dbReference type="EC" id="2.7.7.65"/>
    </reaction>
</comment>
<evidence type="ECO:0000256" key="2">
    <source>
        <dbReference type="ARBA" id="ARBA00034247"/>
    </source>
</evidence>
<dbReference type="AlphaFoldDB" id="A0A2S4M6B7"/>
<dbReference type="SUPFAM" id="SSF55073">
    <property type="entry name" value="Nucleotide cyclase"/>
    <property type="match status" value="1"/>
</dbReference>
<accession>A0A2S4M6B7</accession>
<evidence type="ECO:0000259" key="3">
    <source>
        <dbReference type="Pfam" id="PF00990"/>
    </source>
</evidence>
<dbReference type="PANTHER" id="PTHR45138:SF9">
    <property type="entry name" value="DIGUANYLATE CYCLASE DGCM-RELATED"/>
    <property type="match status" value="1"/>
</dbReference>
<dbReference type="Proteomes" id="UP000237381">
    <property type="component" value="Unassembled WGS sequence"/>
</dbReference>
<dbReference type="Gene3D" id="3.30.70.270">
    <property type="match status" value="1"/>
</dbReference>
<dbReference type="GO" id="GO:0005886">
    <property type="term" value="C:plasma membrane"/>
    <property type="evidence" value="ECO:0007669"/>
    <property type="project" value="TreeGrafter"/>
</dbReference>
<keyword evidence="5" id="KW-1185">Reference proteome</keyword>
<dbReference type="InterPro" id="IPR029787">
    <property type="entry name" value="Nucleotide_cyclase"/>
</dbReference>
<dbReference type="EC" id="2.7.7.65" evidence="1"/>
<dbReference type="EMBL" id="PQGA01000009">
    <property type="protein sequence ID" value="POR50185.1"/>
    <property type="molecule type" value="Genomic_DNA"/>
</dbReference>
<comment type="caution">
    <text evidence="4">The sequence shown here is derived from an EMBL/GenBank/DDBJ whole genome shotgun (WGS) entry which is preliminary data.</text>
</comment>
<dbReference type="GO" id="GO:0052621">
    <property type="term" value="F:diguanylate cyclase activity"/>
    <property type="evidence" value="ECO:0007669"/>
    <property type="project" value="UniProtKB-EC"/>
</dbReference>
<sequence length="146" mass="16143">MDLTQSRLLSLQLSSGNTDDDENAIYFGLLNSNGNVVYFRNDALTEQRPAGFRPDLLRIAQTSVDRWMLMAPTDNTALTFAAARRVFNSPVTDADEIAFTVSIGVAASPEYGAAHYETLMQVADRRLYLAKEGGRNRVVDADLQTH</sequence>
<dbReference type="InterPro" id="IPR050469">
    <property type="entry name" value="Diguanylate_Cyclase"/>
</dbReference>
<gene>
    <name evidence="4" type="ORF">B0G62_10993</name>
</gene>
<evidence type="ECO:0000313" key="5">
    <source>
        <dbReference type="Proteomes" id="UP000237381"/>
    </source>
</evidence>
<evidence type="ECO:0000256" key="1">
    <source>
        <dbReference type="ARBA" id="ARBA00012528"/>
    </source>
</evidence>